<comment type="caution">
    <text evidence="1">The sequence shown here is derived from an EMBL/GenBank/DDBJ whole genome shotgun (WGS) entry which is preliminary data.</text>
</comment>
<dbReference type="AlphaFoldDB" id="A0A9X6NHU0"/>
<keyword evidence="2" id="KW-1185">Reference proteome</keyword>
<proteinExistence type="predicted"/>
<dbReference type="Proteomes" id="UP000192578">
    <property type="component" value="Unassembled WGS sequence"/>
</dbReference>
<gene>
    <name evidence="1" type="ORF">BV898_17916</name>
</gene>
<evidence type="ECO:0000313" key="2">
    <source>
        <dbReference type="Proteomes" id="UP000192578"/>
    </source>
</evidence>
<organism evidence="1 2">
    <name type="scientific">Hypsibius exemplaris</name>
    <name type="common">Freshwater tardigrade</name>
    <dbReference type="NCBI Taxonomy" id="2072580"/>
    <lineage>
        <taxon>Eukaryota</taxon>
        <taxon>Metazoa</taxon>
        <taxon>Ecdysozoa</taxon>
        <taxon>Tardigrada</taxon>
        <taxon>Eutardigrada</taxon>
        <taxon>Parachela</taxon>
        <taxon>Hypsibioidea</taxon>
        <taxon>Hypsibiidae</taxon>
        <taxon>Hypsibius</taxon>
    </lineage>
</organism>
<accession>A0A9X6NHU0</accession>
<dbReference type="OrthoDB" id="10065302at2759"/>
<sequence>MFSALTTTISYGIKCSSPAFVSLSHAILSDYGEFYRLIMLLHNWKSVFVVIDGTSVIIYTNVCFFMANGISAFGGCRTPSDDVGK</sequence>
<name>A0A9X6NHU0_HYPEX</name>
<reference evidence="2" key="1">
    <citation type="submission" date="2017-01" db="EMBL/GenBank/DDBJ databases">
        <title>Comparative genomics of anhydrobiosis in the tardigrade Hypsibius dujardini.</title>
        <authorList>
            <person name="Yoshida Y."/>
            <person name="Koutsovoulos G."/>
            <person name="Laetsch D."/>
            <person name="Stevens L."/>
            <person name="Kumar S."/>
            <person name="Horikawa D."/>
            <person name="Ishino K."/>
            <person name="Komine S."/>
            <person name="Tomita M."/>
            <person name="Blaxter M."/>
            <person name="Arakawa K."/>
        </authorList>
    </citation>
    <scope>NUCLEOTIDE SEQUENCE [LARGE SCALE GENOMIC DNA]</scope>
    <source>
        <strain evidence="2">Z151</strain>
    </source>
</reference>
<evidence type="ECO:0000313" key="1">
    <source>
        <dbReference type="EMBL" id="OWA53489.1"/>
    </source>
</evidence>
<protein>
    <submittedName>
        <fullName evidence="1">Uncharacterized protein</fullName>
    </submittedName>
</protein>
<dbReference type="EMBL" id="MTYJ01000325">
    <property type="protein sequence ID" value="OWA53489.1"/>
    <property type="molecule type" value="Genomic_DNA"/>
</dbReference>